<accession>A0A437J9V0</accession>
<dbReference type="PIRSF" id="PIRSF000429">
    <property type="entry name" value="Ac-CoA_Ac_transf"/>
    <property type="match status" value="1"/>
</dbReference>
<evidence type="ECO:0000256" key="2">
    <source>
        <dbReference type="ARBA" id="ARBA00022679"/>
    </source>
</evidence>
<protein>
    <submittedName>
        <fullName evidence="8">Thiolase family protein</fullName>
    </submittedName>
</protein>
<dbReference type="PANTHER" id="PTHR18919:SF107">
    <property type="entry name" value="ACETYL-COA ACETYLTRANSFERASE, CYTOSOLIC"/>
    <property type="match status" value="1"/>
</dbReference>
<feature type="domain" description="Thiolase C-terminal" evidence="7">
    <location>
        <begin position="283"/>
        <end position="399"/>
    </location>
</feature>
<evidence type="ECO:0000313" key="8">
    <source>
        <dbReference type="EMBL" id="RVT42271.1"/>
    </source>
</evidence>
<dbReference type="Proteomes" id="UP000282977">
    <property type="component" value="Unassembled WGS sequence"/>
</dbReference>
<dbReference type="Gene3D" id="3.40.47.10">
    <property type="match status" value="2"/>
</dbReference>
<proteinExistence type="inferred from homology"/>
<reference evidence="8 9" key="1">
    <citation type="submission" date="2019-01" db="EMBL/GenBank/DDBJ databases">
        <authorList>
            <person name="Chen W.-M."/>
        </authorList>
    </citation>
    <scope>NUCLEOTIDE SEQUENCE [LARGE SCALE GENOMIC DNA]</scope>
    <source>
        <strain evidence="8 9">TLA-22</strain>
    </source>
</reference>
<dbReference type="Pfam" id="PF00108">
    <property type="entry name" value="Thiolase_N"/>
    <property type="match status" value="1"/>
</dbReference>
<keyword evidence="9" id="KW-1185">Reference proteome</keyword>
<dbReference type="Pfam" id="PF02803">
    <property type="entry name" value="Thiolase_C"/>
    <property type="match status" value="1"/>
</dbReference>
<evidence type="ECO:0000313" key="9">
    <source>
        <dbReference type="Proteomes" id="UP000282977"/>
    </source>
</evidence>
<dbReference type="CDD" id="cd00751">
    <property type="entry name" value="thiolase"/>
    <property type="match status" value="1"/>
</dbReference>
<evidence type="ECO:0000256" key="5">
    <source>
        <dbReference type="RuleBase" id="RU003557"/>
    </source>
</evidence>
<dbReference type="RefSeq" id="WP_127690445.1">
    <property type="nucleotide sequence ID" value="NZ_RZUL01000002.1"/>
</dbReference>
<feature type="active site" description="Proton acceptor" evidence="4">
    <location>
        <position position="387"/>
    </location>
</feature>
<dbReference type="InterPro" id="IPR020616">
    <property type="entry name" value="Thiolase_N"/>
</dbReference>
<dbReference type="InterPro" id="IPR002155">
    <property type="entry name" value="Thiolase"/>
</dbReference>
<evidence type="ECO:0000259" key="6">
    <source>
        <dbReference type="Pfam" id="PF00108"/>
    </source>
</evidence>
<keyword evidence="3 5" id="KW-0012">Acyltransferase</keyword>
<keyword evidence="2 5" id="KW-0808">Transferase</keyword>
<sequence length="402" mass="42924">MIGNAIAWIAYGSYWSTPFVRWQGAFAELHSLRFATWTGRQALEKRNVDLSAIDFGVLGFTVPQQGSFYGLPWVMGELGAPHVAGPSVMQACATSARAVTLAAQEVADGSARAALVITCDRVSNGPHIYYPAPSAPGGTGRSENWILDNFARDPFAQVAMVETAENVAARWGIDRAEQDDVVLMRAAQYADALADDHAFHRRFMDLPFAVPDPAFRKVMRHIDGDIGVQPADPGKLRALHPVREGGTVTYGGQTHPADGNAGIIVATRDRARALARTPDIEVAILGVGQARVEPAFMPAAPVPATQRALDRAGVTMAQIDAVKSHNPFAVNDIVFARETGFPLEKMNNFGCSLVWGHPQGPTGLRAIIELIEELAMRGGGRGLYQGCAAGDSAMAVVIEVSG</sequence>
<dbReference type="AlphaFoldDB" id="A0A437J9V0"/>
<feature type="domain" description="Thiolase N-terminal" evidence="6">
    <location>
        <begin position="17"/>
        <end position="268"/>
    </location>
</feature>
<evidence type="ECO:0000256" key="4">
    <source>
        <dbReference type="PIRSR" id="PIRSR000429-1"/>
    </source>
</evidence>
<feature type="active site" description="Acyl-thioester intermediate" evidence="4">
    <location>
        <position position="92"/>
    </location>
</feature>
<name>A0A437J9V0_9SPHN</name>
<dbReference type="SUPFAM" id="SSF53901">
    <property type="entry name" value="Thiolase-like"/>
    <property type="match status" value="1"/>
</dbReference>
<comment type="caution">
    <text evidence="8">The sequence shown here is derived from an EMBL/GenBank/DDBJ whole genome shotgun (WGS) entry which is preliminary data.</text>
</comment>
<dbReference type="PANTHER" id="PTHR18919">
    <property type="entry name" value="ACETYL-COA C-ACYLTRANSFERASE"/>
    <property type="match status" value="1"/>
</dbReference>
<organism evidence="8 9">
    <name type="scientific">Sphingobium algorifonticola</name>
    <dbReference type="NCBI Taxonomy" id="2008318"/>
    <lineage>
        <taxon>Bacteria</taxon>
        <taxon>Pseudomonadati</taxon>
        <taxon>Pseudomonadota</taxon>
        <taxon>Alphaproteobacteria</taxon>
        <taxon>Sphingomonadales</taxon>
        <taxon>Sphingomonadaceae</taxon>
        <taxon>Sphingobium</taxon>
    </lineage>
</organism>
<dbReference type="EMBL" id="RZUL01000002">
    <property type="protein sequence ID" value="RVT42271.1"/>
    <property type="molecule type" value="Genomic_DNA"/>
</dbReference>
<gene>
    <name evidence="8" type="ORF">ENE74_08700</name>
</gene>
<evidence type="ECO:0000256" key="1">
    <source>
        <dbReference type="ARBA" id="ARBA00010982"/>
    </source>
</evidence>
<dbReference type="InterPro" id="IPR016039">
    <property type="entry name" value="Thiolase-like"/>
</dbReference>
<dbReference type="GO" id="GO:0003988">
    <property type="term" value="F:acetyl-CoA C-acyltransferase activity"/>
    <property type="evidence" value="ECO:0007669"/>
    <property type="project" value="UniProtKB-ARBA"/>
</dbReference>
<evidence type="ECO:0000259" key="7">
    <source>
        <dbReference type="Pfam" id="PF02803"/>
    </source>
</evidence>
<feature type="active site" description="Proton acceptor" evidence="4">
    <location>
        <position position="357"/>
    </location>
</feature>
<comment type="similarity">
    <text evidence="1 5">Belongs to the thiolase-like superfamily. Thiolase family.</text>
</comment>
<dbReference type="OrthoDB" id="7181944at2"/>
<evidence type="ECO:0000256" key="3">
    <source>
        <dbReference type="ARBA" id="ARBA00023315"/>
    </source>
</evidence>
<dbReference type="InterPro" id="IPR020617">
    <property type="entry name" value="Thiolase_C"/>
</dbReference>